<organism evidence="1 2">
    <name type="scientific">Undibacterium terreum</name>
    <dbReference type="NCBI Taxonomy" id="1224302"/>
    <lineage>
        <taxon>Bacteria</taxon>
        <taxon>Pseudomonadati</taxon>
        <taxon>Pseudomonadota</taxon>
        <taxon>Betaproteobacteria</taxon>
        <taxon>Burkholderiales</taxon>
        <taxon>Oxalobacteraceae</taxon>
        <taxon>Undibacterium</taxon>
    </lineage>
</organism>
<dbReference type="RefSeq" id="WP_188569117.1">
    <property type="nucleotide sequence ID" value="NZ_BMED01000007.1"/>
</dbReference>
<dbReference type="Gene3D" id="1.20.1260.10">
    <property type="match status" value="1"/>
</dbReference>
<dbReference type="InterPro" id="IPR052703">
    <property type="entry name" value="Aromatic_CoA_ox/epox"/>
</dbReference>
<dbReference type="InterPro" id="IPR007814">
    <property type="entry name" value="PaaA_PaaC"/>
</dbReference>
<dbReference type="InterPro" id="IPR011882">
    <property type="entry name" value="PaaC"/>
</dbReference>
<dbReference type="GO" id="GO:0005829">
    <property type="term" value="C:cytosol"/>
    <property type="evidence" value="ECO:0007669"/>
    <property type="project" value="TreeGrafter"/>
</dbReference>
<reference evidence="1" key="1">
    <citation type="journal article" date="2014" name="Int. J. Syst. Evol. Microbiol.">
        <title>Complete genome sequence of Corynebacterium casei LMG S-19264T (=DSM 44701T), isolated from a smear-ripened cheese.</title>
        <authorList>
            <consortium name="US DOE Joint Genome Institute (JGI-PGF)"/>
            <person name="Walter F."/>
            <person name="Albersmeier A."/>
            <person name="Kalinowski J."/>
            <person name="Ruckert C."/>
        </authorList>
    </citation>
    <scope>NUCLEOTIDE SEQUENCE</scope>
    <source>
        <strain evidence="1">CGMCC 1.10998</strain>
    </source>
</reference>
<dbReference type="EMBL" id="BMED01000007">
    <property type="protein sequence ID" value="GGC98450.1"/>
    <property type="molecule type" value="Genomic_DNA"/>
</dbReference>
<dbReference type="InterPro" id="IPR009078">
    <property type="entry name" value="Ferritin-like_SF"/>
</dbReference>
<reference evidence="1" key="2">
    <citation type="submission" date="2020-09" db="EMBL/GenBank/DDBJ databases">
        <authorList>
            <person name="Sun Q."/>
            <person name="Zhou Y."/>
        </authorList>
    </citation>
    <scope>NUCLEOTIDE SEQUENCE</scope>
    <source>
        <strain evidence="1">CGMCC 1.10998</strain>
    </source>
</reference>
<name>A0A916V001_9BURK</name>
<sequence length="263" mass="29661">MTENPHIDYLLRLGDSTLILGQRLSEWCGHGPVLEEDIALGNIALDLIGQSRLLLSHAGSLMQPAQTEDQLAYFREQFGFRNFTMLELPNSGLEKGQQQRDYAFTICRNFLFSAYMVLLWQALAASLDRQLAAIAEKAVKEARYHLRHSSDWMLRFGDGTEESHRRAQQALNALLPYTHEFFSADAVEQQMADAGIAIAGASLRAAWEEQVRGTLQDATLEWPPQWADSQFRSSGKSGRHSEHFGFLLAEMQSLARAHPEAIW</sequence>
<comment type="caution">
    <text evidence="1">The sequence shown here is derived from an EMBL/GenBank/DDBJ whole genome shotgun (WGS) entry which is preliminary data.</text>
</comment>
<dbReference type="SUPFAM" id="SSF47240">
    <property type="entry name" value="Ferritin-like"/>
    <property type="match status" value="1"/>
</dbReference>
<dbReference type="AlphaFoldDB" id="A0A916V001"/>
<dbReference type="GO" id="GO:0010124">
    <property type="term" value="P:phenylacetate catabolic process"/>
    <property type="evidence" value="ECO:0007669"/>
    <property type="project" value="InterPro"/>
</dbReference>
<dbReference type="Pfam" id="PF05138">
    <property type="entry name" value="PaaA_PaaC"/>
    <property type="match status" value="1"/>
</dbReference>
<accession>A0A916V001</accession>
<keyword evidence="2" id="KW-1185">Reference proteome</keyword>
<dbReference type="NCBIfam" id="TIGR02158">
    <property type="entry name" value="PA_CoA_Oxy3"/>
    <property type="match status" value="1"/>
</dbReference>
<evidence type="ECO:0000313" key="1">
    <source>
        <dbReference type="EMBL" id="GGC98450.1"/>
    </source>
</evidence>
<proteinExistence type="predicted"/>
<dbReference type="PANTHER" id="PTHR30458">
    <property type="entry name" value="PHENYLACETIC ACID DEGRADATION PROTEIN PAA"/>
    <property type="match status" value="1"/>
</dbReference>
<dbReference type="Proteomes" id="UP000637423">
    <property type="component" value="Unassembled WGS sequence"/>
</dbReference>
<protein>
    <submittedName>
        <fullName evidence="1">Phenylacetic acid degradation protein</fullName>
    </submittedName>
</protein>
<dbReference type="InterPro" id="IPR012347">
    <property type="entry name" value="Ferritin-like"/>
</dbReference>
<evidence type="ECO:0000313" key="2">
    <source>
        <dbReference type="Proteomes" id="UP000637423"/>
    </source>
</evidence>
<dbReference type="PIRSF" id="PIRSF037834">
    <property type="entry name" value="PA_CoA_Oase3"/>
    <property type="match status" value="1"/>
</dbReference>
<dbReference type="PANTHER" id="PTHR30458:SF0">
    <property type="entry name" value="1,2-PHENYLACETYL-COA EPOXIDASE, SUBUNIT C"/>
    <property type="match status" value="1"/>
</dbReference>
<gene>
    <name evidence="1" type="primary">paaC</name>
    <name evidence="1" type="ORF">GCM10011396_52530</name>
</gene>